<gene>
    <name evidence="1" type="ORF">GCM10008955_20630</name>
</gene>
<evidence type="ECO:0000313" key="1">
    <source>
        <dbReference type="EMBL" id="GGK26719.1"/>
    </source>
</evidence>
<dbReference type="EMBL" id="BMPP01000007">
    <property type="protein sequence ID" value="GGK26719.1"/>
    <property type="molecule type" value="Genomic_DNA"/>
</dbReference>
<protein>
    <submittedName>
        <fullName evidence="1">Uncharacterized protein</fullName>
    </submittedName>
</protein>
<keyword evidence="2" id="KW-1185">Reference proteome</keyword>
<evidence type="ECO:0000313" key="2">
    <source>
        <dbReference type="Proteomes" id="UP000647587"/>
    </source>
</evidence>
<reference evidence="2" key="1">
    <citation type="journal article" date="2019" name="Int. J. Syst. Evol. Microbiol.">
        <title>The Global Catalogue of Microorganisms (GCM) 10K type strain sequencing project: providing services to taxonomists for standard genome sequencing and annotation.</title>
        <authorList>
            <consortium name="The Broad Institute Genomics Platform"/>
            <consortium name="The Broad Institute Genome Sequencing Center for Infectious Disease"/>
            <person name="Wu L."/>
            <person name="Ma J."/>
        </authorList>
    </citation>
    <scope>NUCLEOTIDE SEQUENCE [LARGE SCALE GENOMIC DNA]</scope>
    <source>
        <strain evidence="2">JCM 30331</strain>
    </source>
</reference>
<accession>A0ABQ2EUB9</accession>
<proteinExistence type="predicted"/>
<organism evidence="1 2">
    <name type="scientific">Deinococcus malanensis</name>
    <dbReference type="NCBI Taxonomy" id="1706855"/>
    <lineage>
        <taxon>Bacteria</taxon>
        <taxon>Thermotogati</taxon>
        <taxon>Deinococcota</taxon>
        <taxon>Deinococci</taxon>
        <taxon>Deinococcales</taxon>
        <taxon>Deinococcaceae</taxon>
        <taxon>Deinococcus</taxon>
    </lineage>
</organism>
<comment type="caution">
    <text evidence="1">The sequence shown here is derived from an EMBL/GenBank/DDBJ whole genome shotgun (WGS) entry which is preliminary data.</text>
</comment>
<dbReference type="Proteomes" id="UP000647587">
    <property type="component" value="Unassembled WGS sequence"/>
</dbReference>
<sequence>MCGPDRVTRAYPDPMEFQEQVRAAGFPDGMEVTRREDDDNRIFRVLQGAYGVELVLTAEACRMYGEGPSTALALTELRKAVDAGLPQVHLDGTLERLTLVGD</sequence>
<name>A0ABQ2EUB9_9DEIO</name>